<keyword evidence="4" id="KW-0560">Oxidoreductase</keyword>
<feature type="domain" description="Glyceraldehyde 3-phosphate dehydrogenase NAD(P) binding" evidence="7">
    <location>
        <begin position="2"/>
        <end position="43"/>
    </location>
</feature>
<dbReference type="GO" id="GO:0006096">
    <property type="term" value="P:glycolytic process"/>
    <property type="evidence" value="ECO:0007669"/>
    <property type="project" value="UniProtKB-KW"/>
</dbReference>
<comment type="pathway">
    <text evidence="1">Carbohydrate degradation; glycolysis; pyruvate from D-glyceraldehyde 3-phosphate: step 1/5.</text>
</comment>
<comment type="caution">
    <text evidence="8">The sequence shown here is derived from an EMBL/GenBank/DDBJ whole genome shotgun (WGS) entry which is preliminary data.</text>
</comment>
<protein>
    <recommendedName>
        <fullName evidence="3">glyceraldehyde-3-phosphate dehydrogenase (phosphorylating)</fullName>
        <ecNumber evidence="3">1.2.1.12</ecNumber>
    </recommendedName>
</protein>
<dbReference type="Pfam" id="PF00044">
    <property type="entry name" value="Gp_dh_N"/>
    <property type="match status" value="1"/>
</dbReference>
<dbReference type="AlphaFoldDB" id="A0AAU9LH48"/>
<dbReference type="EC" id="1.2.1.12" evidence="3"/>
<dbReference type="SUPFAM" id="SSF51735">
    <property type="entry name" value="NAD(P)-binding Rossmann-fold domains"/>
    <property type="match status" value="1"/>
</dbReference>
<evidence type="ECO:0000256" key="4">
    <source>
        <dbReference type="ARBA" id="ARBA00023002"/>
    </source>
</evidence>
<dbReference type="PANTHER" id="PTHR10836:SF112">
    <property type="entry name" value="GLYCERALDEHYDE-3-PHOSPHATE DEHYDROGENASE GAPC1, CYTOSOLIC-RELATED"/>
    <property type="match status" value="1"/>
</dbReference>
<dbReference type="PANTHER" id="PTHR10836">
    <property type="entry name" value="GLYCERALDEHYDE 3-PHOSPHATE DEHYDROGENASE"/>
    <property type="match status" value="1"/>
</dbReference>
<organism evidence="8 9">
    <name type="scientific">Lactuca virosa</name>
    <dbReference type="NCBI Taxonomy" id="75947"/>
    <lineage>
        <taxon>Eukaryota</taxon>
        <taxon>Viridiplantae</taxon>
        <taxon>Streptophyta</taxon>
        <taxon>Embryophyta</taxon>
        <taxon>Tracheophyta</taxon>
        <taxon>Spermatophyta</taxon>
        <taxon>Magnoliopsida</taxon>
        <taxon>eudicotyledons</taxon>
        <taxon>Gunneridae</taxon>
        <taxon>Pentapetalae</taxon>
        <taxon>asterids</taxon>
        <taxon>campanulids</taxon>
        <taxon>Asterales</taxon>
        <taxon>Asteraceae</taxon>
        <taxon>Cichorioideae</taxon>
        <taxon>Cichorieae</taxon>
        <taxon>Lactucinae</taxon>
        <taxon>Lactuca</taxon>
    </lineage>
</organism>
<evidence type="ECO:0000256" key="5">
    <source>
        <dbReference type="ARBA" id="ARBA00023027"/>
    </source>
</evidence>
<dbReference type="Proteomes" id="UP001157418">
    <property type="component" value="Unassembled WGS sequence"/>
</dbReference>
<dbReference type="GO" id="GO:0051287">
    <property type="term" value="F:NAD binding"/>
    <property type="evidence" value="ECO:0007669"/>
    <property type="project" value="InterPro"/>
</dbReference>
<evidence type="ECO:0000313" key="8">
    <source>
        <dbReference type="EMBL" id="CAH1414894.1"/>
    </source>
</evidence>
<evidence type="ECO:0000313" key="9">
    <source>
        <dbReference type="Proteomes" id="UP001157418"/>
    </source>
</evidence>
<evidence type="ECO:0000256" key="6">
    <source>
        <dbReference type="ARBA" id="ARBA00023152"/>
    </source>
</evidence>
<name>A0AAU9LH48_9ASTR</name>
<dbReference type="InterPro" id="IPR020831">
    <property type="entry name" value="GlycerAld/Erythrose_P_DH"/>
</dbReference>
<comment type="similarity">
    <text evidence="2">Belongs to the glyceraldehyde-3-phosphate dehydrogenase family.</text>
</comment>
<keyword evidence="5" id="KW-0520">NAD</keyword>
<accession>A0AAU9LH48</accession>
<dbReference type="GO" id="GO:0004365">
    <property type="term" value="F:glyceraldehyde-3-phosphate dehydrogenase (NAD+) (phosphorylating) activity"/>
    <property type="evidence" value="ECO:0007669"/>
    <property type="project" value="UniProtKB-EC"/>
</dbReference>
<evidence type="ECO:0000256" key="2">
    <source>
        <dbReference type="ARBA" id="ARBA00007406"/>
    </source>
</evidence>
<evidence type="ECO:0000256" key="1">
    <source>
        <dbReference type="ARBA" id="ARBA00004869"/>
    </source>
</evidence>
<sequence length="73" mass="8274">MDEKTLLFCKKPISVFDICEPKKIPWGEVGVDYVVESTGVFPDREEVEGWCKEVTNCLAPLAKVINDRFGIHC</sequence>
<reference evidence="8 9" key="1">
    <citation type="submission" date="2022-01" db="EMBL/GenBank/DDBJ databases">
        <authorList>
            <person name="Xiong W."/>
            <person name="Schranz E."/>
        </authorList>
    </citation>
    <scope>NUCLEOTIDE SEQUENCE [LARGE SCALE GENOMIC DNA]</scope>
</reference>
<dbReference type="InterPro" id="IPR036291">
    <property type="entry name" value="NAD(P)-bd_dom_sf"/>
</dbReference>
<dbReference type="InterPro" id="IPR020828">
    <property type="entry name" value="GlycerAld_3-P_DH_NAD(P)-bd"/>
</dbReference>
<gene>
    <name evidence="8" type="ORF">LVIROSA_LOCUS2778</name>
</gene>
<evidence type="ECO:0000259" key="7">
    <source>
        <dbReference type="Pfam" id="PF00044"/>
    </source>
</evidence>
<proteinExistence type="inferred from homology"/>
<dbReference type="GO" id="GO:0005829">
    <property type="term" value="C:cytosol"/>
    <property type="evidence" value="ECO:0007669"/>
    <property type="project" value="TreeGrafter"/>
</dbReference>
<keyword evidence="9" id="KW-1185">Reference proteome</keyword>
<evidence type="ECO:0000256" key="3">
    <source>
        <dbReference type="ARBA" id="ARBA00013119"/>
    </source>
</evidence>
<dbReference type="EMBL" id="CAKMRJ010000001">
    <property type="protein sequence ID" value="CAH1414894.1"/>
    <property type="molecule type" value="Genomic_DNA"/>
</dbReference>
<keyword evidence="6" id="KW-0324">Glycolysis</keyword>
<dbReference type="Gene3D" id="3.40.50.720">
    <property type="entry name" value="NAD(P)-binding Rossmann-like Domain"/>
    <property type="match status" value="1"/>
</dbReference>